<dbReference type="Gene3D" id="3.10.350.10">
    <property type="entry name" value="LysM domain"/>
    <property type="match status" value="1"/>
</dbReference>
<dbReference type="SUPFAM" id="SSF51261">
    <property type="entry name" value="Duplicated hybrid motif"/>
    <property type="match status" value="1"/>
</dbReference>
<feature type="signal peptide" evidence="2">
    <location>
        <begin position="1"/>
        <end position="35"/>
    </location>
</feature>
<feature type="chain" id="PRO_5044336456" evidence="2">
    <location>
        <begin position="36"/>
        <end position="343"/>
    </location>
</feature>
<dbReference type="GO" id="GO:0004222">
    <property type="term" value="F:metalloendopeptidase activity"/>
    <property type="evidence" value="ECO:0007669"/>
    <property type="project" value="TreeGrafter"/>
</dbReference>
<dbReference type="InterPro" id="IPR016047">
    <property type="entry name" value="M23ase_b-sheet_dom"/>
</dbReference>
<dbReference type="InterPro" id="IPR018392">
    <property type="entry name" value="LysM"/>
</dbReference>
<protein>
    <submittedName>
        <fullName evidence="4">M23 family metallopeptidase</fullName>
    </submittedName>
</protein>
<gene>
    <name evidence="4" type="ORF">KCMC57_43980</name>
</gene>
<evidence type="ECO:0000313" key="4">
    <source>
        <dbReference type="EMBL" id="BFP48030.1"/>
    </source>
</evidence>
<dbReference type="PANTHER" id="PTHR21666">
    <property type="entry name" value="PEPTIDASE-RELATED"/>
    <property type="match status" value="1"/>
</dbReference>
<feature type="domain" description="LysM" evidence="3">
    <location>
        <begin position="80"/>
        <end position="129"/>
    </location>
</feature>
<reference evidence="4" key="1">
    <citation type="submission" date="2024-07" db="EMBL/GenBank/DDBJ databases">
        <title>Complete genome sequences of cellulolytic bacteria, Kitasatospora sp. CMC57 and Streptomyces sp. CMC78, isolated from Japanese agricultural soil.</title>
        <authorList>
            <person name="Hashimoto T."/>
            <person name="Ito M."/>
            <person name="Iwamoto M."/>
            <person name="Fukahori D."/>
            <person name="Shoda T."/>
            <person name="Sakoda M."/>
            <person name="Morohoshi T."/>
            <person name="Mitsuboshi M."/>
            <person name="Nishizawa T."/>
        </authorList>
    </citation>
    <scope>NUCLEOTIDE SEQUENCE</scope>
    <source>
        <strain evidence="4">CMC57</strain>
    </source>
</reference>
<evidence type="ECO:0000259" key="3">
    <source>
        <dbReference type="PROSITE" id="PS51782"/>
    </source>
</evidence>
<dbReference type="FunFam" id="2.70.70.10:FF:000013">
    <property type="entry name" value="Peptidase family M23"/>
    <property type="match status" value="1"/>
</dbReference>
<sequence length="343" mass="33862">MSAQGKHRRVQLSHLTRIAVATGVLGATFALPVAAASAHQGHAAASVPQAAPAAVTTIATETAPAAPAVAPAAAAAPAASNYRVVSGDTLSKIASAKQVDGGWQKLYQDNRSVVGGNPNLIYPGQQLSLAGKAVAAAPQPAAEAPKPAAEAPKPAAEAPKAETKSSSSTTSTTDSTKASRSKSTTVAPKASTAPKAAVAPKAQPATVATGGYVAPVSGGTSTPYGAAGSNWSSGHHTGVDFRASTGTSVKAITAGTVVSAGNGGAYGNEVIVKHADGKYSEYAHLSSISVRVGQSVSAGQQLGLSGATGNVTGPHLHFEVRTGPNYGSDIDPVAYLRAHGVNV</sequence>
<dbReference type="EMBL" id="AP035881">
    <property type="protein sequence ID" value="BFP48030.1"/>
    <property type="molecule type" value="Genomic_DNA"/>
</dbReference>
<dbReference type="Pfam" id="PF01476">
    <property type="entry name" value="LysM"/>
    <property type="match status" value="1"/>
</dbReference>
<dbReference type="SUPFAM" id="SSF54106">
    <property type="entry name" value="LysM domain"/>
    <property type="match status" value="1"/>
</dbReference>
<dbReference type="RefSeq" id="WP_407990296.1">
    <property type="nucleotide sequence ID" value="NZ_AP035881.2"/>
</dbReference>
<dbReference type="InterPro" id="IPR050570">
    <property type="entry name" value="Cell_wall_metabolism_enzyme"/>
</dbReference>
<dbReference type="PANTHER" id="PTHR21666:SF270">
    <property type="entry name" value="MUREIN HYDROLASE ACTIVATOR ENVC"/>
    <property type="match status" value="1"/>
</dbReference>
<name>A0AB33K5K0_9ACTN</name>
<dbReference type="AlphaFoldDB" id="A0AB33K5K0"/>
<organism evidence="4">
    <name type="scientific">Kitasatospora sp. CMC57</name>
    <dbReference type="NCBI Taxonomy" id="3231513"/>
    <lineage>
        <taxon>Bacteria</taxon>
        <taxon>Bacillati</taxon>
        <taxon>Actinomycetota</taxon>
        <taxon>Actinomycetes</taxon>
        <taxon>Kitasatosporales</taxon>
        <taxon>Streptomycetaceae</taxon>
        <taxon>Kitasatospora</taxon>
    </lineage>
</organism>
<evidence type="ECO:0000256" key="1">
    <source>
        <dbReference type="SAM" id="MobiDB-lite"/>
    </source>
</evidence>
<dbReference type="InterPro" id="IPR036779">
    <property type="entry name" value="LysM_dom_sf"/>
</dbReference>
<keyword evidence="2" id="KW-0732">Signal</keyword>
<dbReference type="Pfam" id="PF01551">
    <property type="entry name" value="Peptidase_M23"/>
    <property type="match status" value="1"/>
</dbReference>
<feature type="region of interest" description="Disordered" evidence="1">
    <location>
        <begin position="138"/>
        <end position="204"/>
    </location>
</feature>
<dbReference type="CDD" id="cd12797">
    <property type="entry name" value="M23_peptidase"/>
    <property type="match status" value="1"/>
</dbReference>
<evidence type="ECO:0000256" key="2">
    <source>
        <dbReference type="SAM" id="SignalP"/>
    </source>
</evidence>
<dbReference type="SMART" id="SM00257">
    <property type="entry name" value="LysM"/>
    <property type="match status" value="1"/>
</dbReference>
<dbReference type="PROSITE" id="PS51782">
    <property type="entry name" value="LYSM"/>
    <property type="match status" value="1"/>
</dbReference>
<dbReference type="CDD" id="cd00118">
    <property type="entry name" value="LysM"/>
    <property type="match status" value="1"/>
</dbReference>
<dbReference type="InterPro" id="IPR011055">
    <property type="entry name" value="Dup_hybrid_motif"/>
</dbReference>
<dbReference type="Gene3D" id="2.70.70.10">
    <property type="entry name" value="Glucose Permease (Domain IIA)"/>
    <property type="match status" value="1"/>
</dbReference>
<accession>A0AB33K5K0</accession>
<proteinExistence type="predicted"/>